<keyword evidence="1" id="KW-0472">Membrane</keyword>
<dbReference type="EMBL" id="CP118711">
    <property type="protein sequence ID" value="WGK85206.1"/>
    <property type="molecule type" value="Genomic_DNA"/>
</dbReference>
<dbReference type="Gene3D" id="3.90.550.10">
    <property type="entry name" value="Spore Coat Polysaccharide Biosynthesis Protein SpsA, Chain A"/>
    <property type="match status" value="1"/>
</dbReference>
<dbReference type="PANTHER" id="PTHR43685">
    <property type="entry name" value="GLYCOSYLTRANSFERASE"/>
    <property type="match status" value="1"/>
</dbReference>
<reference evidence="3 4" key="1">
    <citation type="submission" date="2022-02" db="EMBL/GenBank/DDBJ databases">
        <title>Emergence and expansion in Europe of a Vibrio aestuarianus clonal complex pathogenic for oysters.</title>
        <authorList>
            <person name="Mesnil A."/>
            <person name="Travers M.-A."/>
        </authorList>
    </citation>
    <scope>NUCLEOTIDE SEQUENCE [LARGE SCALE GENOMIC DNA]</scope>
    <source>
        <strain evidence="3 4">U17</strain>
    </source>
</reference>
<dbReference type="RefSeq" id="WP_261927543.1">
    <property type="nucleotide sequence ID" value="NZ_CALYLG010000365.1"/>
</dbReference>
<evidence type="ECO:0000259" key="2">
    <source>
        <dbReference type="Pfam" id="PF00535"/>
    </source>
</evidence>
<name>A0ABD7YJX5_9VIBR</name>
<evidence type="ECO:0000313" key="3">
    <source>
        <dbReference type="EMBL" id="WGK85206.1"/>
    </source>
</evidence>
<accession>A0ABD7YJX5</accession>
<dbReference type="SUPFAM" id="SSF53448">
    <property type="entry name" value="Nucleotide-diphospho-sugar transferases"/>
    <property type="match status" value="1"/>
</dbReference>
<feature type="transmembrane region" description="Helical" evidence="1">
    <location>
        <begin position="244"/>
        <end position="261"/>
    </location>
</feature>
<protein>
    <submittedName>
        <fullName evidence="3">Glycosyltransferase family 2 protein</fullName>
    </submittedName>
</protein>
<evidence type="ECO:0000256" key="1">
    <source>
        <dbReference type="SAM" id="Phobius"/>
    </source>
</evidence>
<dbReference type="AlphaFoldDB" id="A0ABD7YJX5"/>
<organism evidence="3 4">
    <name type="scientific">Vibrio aestuarianus</name>
    <dbReference type="NCBI Taxonomy" id="28171"/>
    <lineage>
        <taxon>Bacteria</taxon>
        <taxon>Pseudomonadati</taxon>
        <taxon>Pseudomonadota</taxon>
        <taxon>Gammaproteobacteria</taxon>
        <taxon>Vibrionales</taxon>
        <taxon>Vibrionaceae</taxon>
        <taxon>Vibrio</taxon>
    </lineage>
</organism>
<dbReference type="InterPro" id="IPR050834">
    <property type="entry name" value="Glycosyltransf_2"/>
</dbReference>
<dbReference type="Proteomes" id="UP001241226">
    <property type="component" value="Chromosome 1"/>
</dbReference>
<dbReference type="InterPro" id="IPR029044">
    <property type="entry name" value="Nucleotide-diphossugar_trans"/>
</dbReference>
<dbReference type="PANTHER" id="PTHR43685:SF11">
    <property type="entry name" value="GLYCOSYLTRANSFERASE TAGX-RELATED"/>
    <property type="match status" value="1"/>
</dbReference>
<evidence type="ECO:0000313" key="4">
    <source>
        <dbReference type="Proteomes" id="UP001241226"/>
    </source>
</evidence>
<gene>
    <name evidence="3" type="ORF">PYE67_12650</name>
</gene>
<dbReference type="InterPro" id="IPR001173">
    <property type="entry name" value="Glyco_trans_2-like"/>
</dbReference>
<feature type="domain" description="Glycosyltransferase 2-like" evidence="2">
    <location>
        <begin position="12"/>
        <end position="150"/>
    </location>
</feature>
<sequence length="272" mass="31590">MMLDNSGNVFFSIVIPCFNASKTIRRAVQSCIRQSFTQFEIIIIDDASSDDTLEVVASLIKENSSFQIKIIQLKKNSGPAKCRNIGLLEAKGDFIAFLDSDDSWVKNKLEVCYYWIRKLDCDFIAHSYIDDLVIDSHLMQPENYIPEMRKYTDLLIKNISQTSCVVVGRSLTNVEKFDSKMRYTEDHELWLRIIYNKPAYFLCGEALTRLNRPQLTKGGLSGNRWAMRKGEIKMYFKSAKYSKISFFLLPLLILFSLAKFIKKEIYLRAYRK</sequence>
<proteinExistence type="predicted"/>
<dbReference type="Pfam" id="PF00535">
    <property type="entry name" value="Glycos_transf_2"/>
    <property type="match status" value="1"/>
</dbReference>
<dbReference type="CDD" id="cd00761">
    <property type="entry name" value="Glyco_tranf_GTA_type"/>
    <property type="match status" value="1"/>
</dbReference>
<keyword evidence="1" id="KW-1133">Transmembrane helix</keyword>
<keyword evidence="1" id="KW-0812">Transmembrane</keyword>